<evidence type="ECO:0000313" key="1">
    <source>
        <dbReference type="EMBL" id="HIT50540.1"/>
    </source>
</evidence>
<proteinExistence type="predicted"/>
<protein>
    <recommendedName>
        <fullName evidence="3">Spore coat protein</fullName>
    </recommendedName>
</protein>
<dbReference type="AlphaFoldDB" id="A0A9D1KIP0"/>
<reference evidence="1" key="2">
    <citation type="journal article" date="2021" name="PeerJ">
        <title>Extensive microbial diversity within the chicken gut microbiome revealed by metagenomics and culture.</title>
        <authorList>
            <person name="Gilroy R."/>
            <person name="Ravi A."/>
            <person name="Getino M."/>
            <person name="Pursley I."/>
            <person name="Horton D.L."/>
            <person name="Alikhan N.F."/>
            <person name="Baker D."/>
            <person name="Gharbi K."/>
            <person name="Hall N."/>
            <person name="Watson M."/>
            <person name="Adriaenssens E.M."/>
            <person name="Foster-Nyarko E."/>
            <person name="Jarju S."/>
            <person name="Secka A."/>
            <person name="Antonio M."/>
            <person name="Oren A."/>
            <person name="Chaudhuri R.R."/>
            <person name="La Ragione R."/>
            <person name="Hildebrand F."/>
            <person name="Pallen M.J."/>
        </authorList>
    </citation>
    <scope>NUCLEOTIDE SEQUENCE</scope>
    <source>
        <strain evidence="1">ChiW17-6978</strain>
    </source>
</reference>
<comment type="caution">
    <text evidence="1">The sequence shown here is derived from an EMBL/GenBank/DDBJ whole genome shotgun (WGS) entry which is preliminary data.</text>
</comment>
<dbReference type="Proteomes" id="UP000886758">
    <property type="component" value="Unassembled WGS sequence"/>
</dbReference>
<evidence type="ECO:0008006" key="3">
    <source>
        <dbReference type="Google" id="ProtNLM"/>
    </source>
</evidence>
<accession>A0A9D1KIP0</accession>
<organism evidence="1 2">
    <name type="scientific">Candidatus Pelethenecus faecipullorum</name>
    <dbReference type="NCBI Taxonomy" id="2840900"/>
    <lineage>
        <taxon>Bacteria</taxon>
        <taxon>Bacillati</taxon>
        <taxon>Mycoplasmatota</taxon>
        <taxon>Mollicutes</taxon>
        <taxon>Candidatus Pelethenecus</taxon>
    </lineage>
</organism>
<sequence>MNFQGSNLNCNQGVPYPMNDCNQGTCPSCLPTYQQCNQVVQTCNVQDVPHYVNYHTHVINNCVKRHINIPTYSNSQENVMVNEYVQGMPLYQQPFFYNQPFQQQMPFYQQPLDQGNFGGMPNYQGTTPFTPFGA</sequence>
<evidence type="ECO:0000313" key="2">
    <source>
        <dbReference type="Proteomes" id="UP000886758"/>
    </source>
</evidence>
<gene>
    <name evidence="1" type="ORF">IAD46_05875</name>
</gene>
<dbReference type="EMBL" id="DVLF01000182">
    <property type="protein sequence ID" value="HIT50540.1"/>
    <property type="molecule type" value="Genomic_DNA"/>
</dbReference>
<reference evidence="1" key="1">
    <citation type="submission" date="2020-10" db="EMBL/GenBank/DDBJ databases">
        <authorList>
            <person name="Gilroy R."/>
        </authorList>
    </citation>
    <scope>NUCLEOTIDE SEQUENCE</scope>
    <source>
        <strain evidence="1">ChiW17-6978</strain>
    </source>
</reference>
<name>A0A9D1KIP0_9MOLU</name>